<comment type="similarity">
    <text evidence="2">Belongs to the acyl-CoA dehydrogenase family.</text>
</comment>
<dbReference type="GO" id="GO:0016491">
    <property type="term" value="F:oxidoreductase activity"/>
    <property type="evidence" value="ECO:0007669"/>
    <property type="project" value="UniProtKB-KW"/>
</dbReference>
<reference evidence="6 7" key="1">
    <citation type="submission" date="2024-09" db="EMBL/GenBank/DDBJ databases">
        <title>Description of Labrys sedimenti sp. nov., isolated from a diclofenac-degrading enrichment culture, and genome-based reclassification of Labrys portucalensis as a later heterotypic synonym of Labrys neptuniae.</title>
        <authorList>
            <person name="Tancsics A."/>
            <person name="Csepanyi A."/>
        </authorList>
    </citation>
    <scope>NUCLEOTIDE SEQUENCE [LARGE SCALE GENOMIC DNA]</scope>
    <source>
        <strain evidence="6 7">LMG 23412</strain>
    </source>
</reference>
<dbReference type="Gene3D" id="1.10.540.10">
    <property type="entry name" value="Acyl-CoA dehydrogenase/oxidase, N-terminal domain"/>
    <property type="match status" value="1"/>
</dbReference>
<dbReference type="PANTHER" id="PTHR43884">
    <property type="entry name" value="ACYL-COA DEHYDROGENASE"/>
    <property type="match status" value="1"/>
</dbReference>
<evidence type="ECO:0000313" key="6">
    <source>
        <dbReference type="EMBL" id="MFC2254533.1"/>
    </source>
</evidence>
<dbReference type="CDD" id="cd00567">
    <property type="entry name" value="ACAD"/>
    <property type="match status" value="1"/>
</dbReference>
<keyword evidence="6" id="KW-0560">Oxidoreductase</keyword>
<dbReference type="InterPro" id="IPR037069">
    <property type="entry name" value="AcylCoA_DH/ox_N_sf"/>
</dbReference>
<dbReference type="EC" id="1.-.-.-" evidence="6"/>
<accession>A0ABV6ZQT1</accession>
<name>A0ABV6ZQT1_9HYPH</name>
<evidence type="ECO:0000313" key="7">
    <source>
        <dbReference type="Proteomes" id="UP001595190"/>
    </source>
</evidence>
<organism evidence="6 7">
    <name type="scientific">Labrys neptuniae</name>
    <dbReference type="NCBI Taxonomy" id="376174"/>
    <lineage>
        <taxon>Bacteria</taxon>
        <taxon>Pseudomonadati</taxon>
        <taxon>Pseudomonadota</taxon>
        <taxon>Alphaproteobacteria</taxon>
        <taxon>Hyphomicrobiales</taxon>
        <taxon>Xanthobacteraceae</taxon>
        <taxon>Labrys</taxon>
    </lineage>
</organism>
<evidence type="ECO:0000256" key="4">
    <source>
        <dbReference type="ARBA" id="ARBA00022827"/>
    </source>
</evidence>
<dbReference type="SUPFAM" id="SSF56645">
    <property type="entry name" value="Acyl-CoA dehydrogenase NM domain-like"/>
    <property type="match status" value="1"/>
</dbReference>
<evidence type="ECO:0000256" key="2">
    <source>
        <dbReference type="ARBA" id="ARBA00009347"/>
    </source>
</evidence>
<dbReference type="Proteomes" id="UP001595190">
    <property type="component" value="Unassembled WGS sequence"/>
</dbReference>
<keyword evidence="4" id="KW-0274">FAD</keyword>
<dbReference type="Gene3D" id="1.20.140.10">
    <property type="entry name" value="Butyryl-CoA Dehydrogenase, subunit A, domain 3"/>
    <property type="match status" value="1"/>
</dbReference>
<dbReference type="SUPFAM" id="SSF47203">
    <property type="entry name" value="Acyl-CoA dehydrogenase C-terminal domain-like"/>
    <property type="match status" value="1"/>
</dbReference>
<gene>
    <name evidence="6" type="ORF">ACETRX_33310</name>
</gene>
<feature type="domain" description="Acyl-CoA dehydrogenase/oxidase C-terminal" evidence="5">
    <location>
        <begin position="274"/>
        <end position="411"/>
    </location>
</feature>
<dbReference type="PANTHER" id="PTHR43884:SF12">
    <property type="entry name" value="ISOVALERYL-COA DEHYDROGENASE, MITOCHONDRIAL-RELATED"/>
    <property type="match status" value="1"/>
</dbReference>
<dbReference type="Gene3D" id="2.40.110.10">
    <property type="entry name" value="Butyryl-CoA Dehydrogenase, subunit A, domain 2"/>
    <property type="match status" value="1"/>
</dbReference>
<comment type="cofactor">
    <cofactor evidence="1">
        <name>FAD</name>
        <dbReference type="ChEBI" id="CHEBI:57692"/>
    </cofactor>
</comment>
<dbReference type="Pfam" id="PF00441">
    <property type="entry name" value="Acyl-CoA_dh_1"/>
    <property type="match status" value="1"/>
</dbReference>
<evidence type="ECO:0000256" key="1">
    <source>
        <dbReference type="ARBA" id="ARBA00001974"/>
    </source>
</evidence>
<dbReference type="RefSeq" id="WP_394315208.1">
    <property type="nucleotide sequence ID" value="NZ_JBHGPK010000035.1"/>
</dbReference>
<dbReference type="InterPro" id="IPR036250">
    <property type="entry name" value="AcylCo_DH-like_C"/>
</dbReference>
<dbReference type="InterPro" id="IPR009075">
    <property type="entry name" value="AcylCo_DH/oxidase_C"/>
</dbReference>
<keyword evidence="3" id="KW-0285">Flavoprotein</keyword>
<comment type="caution">
    <text evidence="6">The sequence shown here is derived from an EMBL/GenBank/DDBJ whole genome shotgun (WGS) entry which is preliminary data.</text>
</comment>
<sequence>MFAVKEVKNPFLEATGLDGDLDEVEKAIQLKVQRFAIEVMRPIAAKLDVMTPDQVIQDSSPIWEYFARFEALGVTRSVLTELGADRLKRIVPIVFEEFGYGDAGLAVAAFITKMPAAAARASGNPGLIEKFAGLRGCWVATQADRGSDTIDYEGFELAAGSRQAEGSLRVEVGSDGIVLNGRSSDWIACAPIAECALVHCPADYGEGTWRPNGSVFGAAVFVPLNQPGISRSPANSKLGQRTLPTGSIAFDNVRVPLDYLVAGRDEYHASFFSLLTYGAMDIGSIATGMARAAFDYALDYARKRSQGGVPLVEHQLTRWRLFEMWRKLEIARATVRRAAEYNFSKNGPHLLASAVAKVSATQAANEVISEAVQLFGANGLATQRPIEKLLRDVQVSLMEGGQNHVLAMQGANYLLRAYYGVNS</sequence>
<evidence type="ECO:0000259" key="5">
    <source>
        <dbReference type="Pfam" id="PF00441"/>
    </source>
</evidence>
<protein>
    <submittedName>
        <fullName evidence="6">Acyl-CoA dehydrogenase family protein</fullName>
        <ecNumber evidence="6">1.-.-.-</ecNumber>
    </submittedName>
</protein>
<dbReference type="EMBL" id="JBHGPK010000035">
    <property type="protein sequence ID" value="MFC2254533.1"/>
    <property type="molecule type" value="Genomic_DNA"/>
</dbReference>
<dbReference type="InterPro" id="IPR009100">
    <property type="entry name" value="AcylCoA_DH/oxidase_NM_dom_sf"/>
</dbReference>
<evidence type="ECO:0000256" key="3">
    <source>
        <dbReference type="ARBA" id="ARBA00022630"/>
    </source>
</evidence>
<proteinExistence type="inferred from homology"/>
<dbReference type="InterPro" id="IPR046373">
    <property type="entry name" value="Acyl-CoA_Oxase/DH_mid-dom_sf"/>
</dbReference>